<dbReference type="GO" id="GO:0046521">
    <property type="term" value="P:sphingoid catabolic process"/>
    <property type="evidence" value="ECO:0007669"/>
    <property type="project" value="TreeGrafter"/>
</dbReference>
<dbReference type="PANTHER" id="PTHR28026:SF9">
    <property type="entry name" value="2-HYDROXY-PALMITIC ACID DIOXYGENASE MPO1"/>
    <property type="match status" value="1"/>
</dbReference>
<dbReference type="RefSeq" id="WP_087111904.1">
    <property type="nucleotide sequence ID" value="NZ_CBCSCN010000010.1"/>
</dbReference>
<gene>
    <name evidence="2" type="ORF">EHSB41UT_03312</name>
</gene>
<keyword evidence="1" id="KW-1133">Transmembrane helix</keyword>
<accession>A0A1X7AN65</accession>
<dbReference type="Pfam" id="PF06127">
    <property type="entry name" value="Mpo1-like"/>
    <property type="match status" value="1"/>
</dbReference>
<dbReference type="AlphaFoldDB" id="A0A1X7AN65"/>
<dbReference type="PANTHER" id="PTHR28026">
    <property type="entry name" value="DUF962 DOMAIN PROTEIN (AFU_ORTHOLOGUE AFUA_8G05310)"/>
    <property type="match status" value="1"/>
</dbReference>
<evidence type="ECO:0000313" key="2">
    <source>
        <dbReference type="EMBL" id="SMA49519.1"/>
    </source>
</evidence>
<reference evidence="2 3" key="1">
    <citation type="submission" date="2017-03" db="EMBL/GenBank/DDBJ databases">
        <authorList>
            <person name="Afonso C.L."/>
            <person name="Miller P.J."/>
            <person name="Scott M.A."/>
            <person name="Spackman E."/>
            <person name="Goraichik I."/>
            <person name="Dimitrov K.M."/>
            <person name="Suarez D.L."/>
            <person name="Swayne D.E."/>
        </authorList>
    </citation>
    <scope>NUCLEOTIDE SEQUENCE [LARGE SCALE GENOMIC DNA]</scope>
    <source>
        <strain evidence="2">SB41UT1</strain>
    </source>
</reference>
<evidence type="ECO:0000313" key="3">
    <source>
        <dbReference type="Proteomes" id="UP000196573"/>
    </source>
</evidence>
<keyword evidence="3" id="KW-1185">Reference proteome</keyword>
<proteinExistence type="predicted"/>
<keyword evidence="1" id="KW-0472">Membrane</keyword>
<dbReference type="Proteomes" id="UP000196573">
    <property type="component" value="Unassembled WGS sequence"/>
</dbReference>
<evidence type="ECO:0000256" key="1">
    <source>
        <dbReference type="SAM" id="Phobius"/>
    </source>
</evidence>
<dbReference type="InterPro" id="IPR009305">
    <property type="entry name" value="Mpo1-like"/>
</dbReference>
<dbReference type="EMBL" id="FWPT01000008">
    <property type="protein sequence ID" value="SMA49519.1"/>
    <property type="molecule type" value="Genomic_DNA"/>
</dbReference>
<sequence length="158" mass="18139">MSGKTIDQWFEEYGESHQNKLNKLIHWICVPLIYIDIMALLWAIPVPSIFAETSPYLNWATLSSLFILAFYIRLSLMVTVGMLTLTFVAYYAIAAFEQAQIASLWMTAVAAFVVLWVFQFIGHHVEGKKPSFLKDLQYLMIGPAWCLGFLYRKTGIPY</sequence>
<organism evidence="2 3">
    <name type="scientific">Parendozoicomonas haliclonae</name>
    <dbReference type="NCBI Taxonomy" id="1960125"/>
    <lineage>
        <taxon>Bacteria</taxon>
        <taxon>Pseudomonadati</taxon>
        <taxon>Pseudomonadota</taxon>
        <taxon>Gammaproteobacteria</taxon>
        <taxon>Oceanospirillales</taxon>
        <taxon>Endozoicomonadaceae</taxon>
        <taxon>Parendozoicomonas</taxon>
    </lineage>
</organism>
<evidence type="ECO:0008006" key="4">
    <source>
        <dbReference type="Google" id="ProtNLM"/>
    </source>
</evidence>
<dbReference type="GO" id="GO:0016020">
    <property type="term" value="C:membrane"/>
    <property type="evidence" value="ECO:0007669"/>
    <property type="project" value="GOC"/>
</dbReference>
<name>A0A1X7AN65_9GAMM</name>
<protein>
    <recommendedName>
        <fullName evidence="4">DUF962 domain-containing protein</fullName>
    </recommendedName>
</protein>
<dbReference type="OrthoDB" id="5515308at2"/>
<feature type="transmembrane region" description="Helical" evidence="1">
    <location>
        <begin position="24"/>
        <end position="45"/>
    </location>
</feature>
<feature type="transmembrane region" description="Helical" evidence="1">
    <location>
        <begin position="65"/>
        <end position="92"/>
    </location>
</feature>
<keyword evidence="1" id="KW-0812">Transmembrane</keyword>
<feature type="transmembrane region" description="Helical" evidence="1">
    <location>
        <begin position="104"/>
        <end position="124"/>
    </location>
</feature>